<accession>A0A167PDG1</accession>
<proteinExistence type="predicted"/>
<dbReference type="Proteomes" id="UP000077315">
    <property type="component" value="Unassembled WGS sequence"/>
</dbReference>
<dbReference type="RefSeq" id="XP_018295748.1">
    <property type="nucleotide sequence ID" value="XM_018430620.1"/>
</dbReference>
<keyword evidence="2" id="KW-1185">Reference proteome</keyword>
<dbReference type="InParanoid" id="A0A167PDG1"/>
<evidence type="ECO:0000313" key="2">
    <source>
        <dbReference type="Proteomes" id="UP000077315"/>
    </source>
</evidence>
<reference evidence="2" key="1">
    <citation type="submission" date="2015-06" db="EMBL/GenBank/DDBJ databases">
        <title>Expansion of signal transduction pathways in fungi by whole-genome duplication.</title>
        <authorList>
            <consortium name="DOE Joint Genome Institute"/>
            <person name="Corrochano L.M."/>
            <person name="Kuo A."/>
            <person name="Marcet-Houben M."/>
            <person name="Polaino S."/>
            <person name="Salamov A."/>
            <person name="Villalobos J.M."/>
            <person name="Alvarez M.I."/>
            <person name="Avalos J."/>
            <person name="Benito E.P."/>
            <person name="Benoit I."/>
            <person name="Burger G."/>
            <person name="Camino L.P."/>
            <person name="Canovas D."/>
            <person name="Cerda-Olmedo E."/>
            <person name="Cheng J.-F."/>
            <person name="Dominguez A."/>
            <person name="Elias M."/>
            <person name="Eslava A.P."/>
            <person name="Glaser F."/>
            <person name="Grimwood J."/>
            <person name="Gutierrez G."/>
            <person name="Heitman J."/>
            <person name="Henrissat B."/>
            <person name="Iturriaga E.A."/>
            <person name="Lang B.F."/>
            <person name="Lavin J.L."/>
            <person name="Lee S."/>
            <person name="Li W."/>
            <person name="Lindquist E."/>
            <person name="Lopez-Garcia S."/>
            <person name="Luque E.M."/>
            <person name="Marcos A.T."/>
            <person name="Martin J."/>
            <person name="McCluskey K."/>
            <person name="Medina H.R."/>
            <person name="Miralles-Duran A."/>
            <person name="Miyazaki A."/>
            <person name="Munoz-Torres E."/>
            <person name="Oguiza J.A."/>
            <person name="Ohm R."/>
            <person name="Olmedo M."/>
            <person name="Orejas M."/>
            <person name="Ortiz-Castellanos L."/>
            <person name="Pisabarro A.G."/>
            <person name="Rodriguez-Romero J."/>
            <person name="Ruiz-Herrera J."/>
            <person name="Ruiz-Vazquez R."/>
            <person name="Sanz C."/>
            <person name="Schackwitz W."/>
            <person name="Schmutz J."/>
            <person name="Shahriari M."/>
            <person name="Shelest E."/>
            <person name="Silva-Franco F."/>
            <person name="Soanes D."/>
            <person name="Syed K."/>
            <person name="Tagua V.G."/>
            <person name="Talbot N.J."/>
            <person name="Thon M."/>
            <person name="De vries R.P."/>
            <person name="Wiebenga A."/>
            <person name="Yadav J.S."/>
            <person name="Braun E.L."/>
            <person name="Baker S."/>
            <person name="Garre V."/>
            <person name="Horwitz B."/>
            <person name="Torres-Martinez S."/>
            <person name="Idnurm A."/>
            <person name="Herrera-Estrella A."/>
            <person name="Gabaldon T."/>
            <person name="Grigoriev I.V."/>
        </authorList>
    </citation>
    <scope>NUCLEOTIDE SEQUENCE [LARGE SCALE GENOMIC DNA]</scope>
    <source>
        <strain evidence="2">NRRL 1555(-)</strain>
    </source>
</reference>
<sequence>MSFTRCRIQILATLKDRLQIKRNTLIHNWREYKPLPFVLRNTDRRMERFRQITSNIQFLNDNHLYTESDGMTEAAIALYICLSNTRGFSLRVISSGDNILGVPRYPRKSAQRLYKLPYDTLQLVFTYPSCTQLLTQMYNEALTGGELLSSLQTICIPTTKERLYFLFEDLETNCPDQR</sequence>
<organism evidence="1 2">
    <name type="scientific">Phycomyces blakesleeanus (strain ATCC 8743b / DSM 1359 / FGSC 10004 / NBRC 33097 / NRRL 1555)</name>
    <dbReference type="NCBI Taxonomy" id="763407"/>
    <lineage>
        <taxon>Eukaryota</taxon>
        <taxon>Fungi</taxon>
        <taxon>Fungi incertae sedis</taxon>
        <taxon>Mucoromycota</taxon>
        <taxon>Mucoromycotina</taxon>
        <taxon>Mucoromycetes</taxon>
        <taxon>Mucorales</taxon>
        <taxon>Phycomycetaceae</taxon>
        <taxon>Phycomyces</taxon>
    </lineage>
</organism>
<name>A0A167PDG1_PHYB8</name>
<gene>
    <name evidence="1" type="ORF">PHYBLDRAFT_141573</name>
</gene>
<dbReference type="VEuPathDB" id="FungiDB:PHYBLDRAFT_141573"/>
<evidence type="ECO:0000313" key="1">
    <source>
        <dbReference type="EMBL" id="OAD77708.1"/>
    </source>
</evidence>
<protein>
    <submittedName>
        <fullName evidence="1">Uncharacterized protein</fullName>
    </submittedName>
</protein>
<dbReference type="AlphaFoldDB" id="A0A167PDG1"/>
<dbReference type="GeneID" id="28991526"/>
<dbReference type="EMBL" id="KV440974">
    <property type="protein sequence ID" value="OAD77708.1"/>
    <property type="molecule type" value="Genomic_DNA"/>
</dbReference>